<sequence length="253" mass="27841">MDLSSDENFGLLATITYLYAEMMNKLAILVYVIALERRRRRKRPRIAYDRSHPGAVGLRNKPFPCLEELSQVFGKDRATGEGAEAPADAVEDIENEETAGYTEPSIGDAFVDLDGEENTSVPGLSPINATTTATSQPGSSQDAHQKKVKRKRSLGQDIGNDEFSSTISSIGTWIDSSGEHISRLASCFQFLSDEAEAKKKVYTELLKIEGLSQLERIRAGGLIVSDTSKVSYLFSLPYECKKDYVTWVLGGCQ</sequence>
<proteinExistence type="predicted"/>
<keyword evidence="2" id="KW-1185">Reference proteome</keyword>
<reference evidence="2" key="1">
    <citation type="journal article" date="2022" name="Nat. Commun.">
        <title>Chromosome evolution and the genetic basis of agronomically important traits in greater yam.</title>
        <authorList>
            <person name="Bredeson J.V."/>
            <person name="Lyons J.B."/>
            <person name="Oniyinde I.O."/>
            <person name="Okereke N.R."/>
            <person name="Kolade O."/>
            <person name="Nnabue I."/>
            <person name="Nwadili C.O."/>
            <person name="Hribova E."/>
            <person name="Parker M."/>
            <person name="Nwogha J."/>
            <person name="Shu S."/>
            <person name="Carlson J."/>
            <person name="Kariba R."/>
            <person name="Muthemba S."/>
            <person name="Knop K."/>
            <person name="Barton G.J."/>
            <person name="Sherwood A.V."/>
            <person name="Lopez-Montes A."/>
            <person name="Asiedu R."/>
            <person name="Jamnadass R."/>
            <person name="Muchugi A."/>
            <person name="Goodstein D."/>
            <person name="Egesi C.N."/>
            <person name="Featherston J."/>
            <person name="Asfaw A."/>
            <person name="Simpson G.G."/>
            <person name="Dolezel J."/>
            <person name="Hendre P.S."/>
            <person name="Van Deynze A."/>
            <person name="Kumar P.L."/>
            <person name="Obidiegwu J.E."/>
            <person name="Bhattacharjee R."/>
            <person name="Rokhsar D.S."/>
        </authorList>
    </citation>
    <scope>NUCLEOTIDE SEQUENCE [LARGE SCALE GENOMIC DNA]</scope>
    <source>
        <strain evidence="2">cv. TDa95/00328</strain>
    </source>
</reference>
<gene>
    <name evidence="1" type="ORF">IHE45_06G062100</name>
</gene>
<protein>
    <submittedName>
        <fullName evidence="1">Uncharacterized protein</fullName>
    </submittedName>
</protein>
<comment type="caution">
    <text evidence="1">The sequence shown here is derived from an EMBL/GenBank/DDBJ whole genome shotgun (WGS) entry which is preliminary data.</text>
</comment>
<evidence type="ECO:0000313" key="2">
    <source>
        <dbReference type="Proteomes" id="UP000827976"/>
    </source>
</evidence>
<dbReference type="EMBL" id="CM037016">
    <property type="protein sequence ID" value="KAH7679492.1"/>
    <property type="molecule type" value="Genomic_DNA"/>
</dbReference>
<evidence type="ECO:0000313" key="1">
    <source>
        <dbReference type="EMBL" id="KAH7679492.1"/>
    </source>
</evidence>
<organism evidence="1 2">
    <name type="scientific">Dioscorea alata</name>
    <name type="common">Purple yam</name>
    <dbReference type="NCBI Taxonomy" id="55571"/>
    <lineage>
        <taxon>Eukaryota</taxon>
        <taxon>Viridiplantae</taxon>
        <taxon>Streptophyta</taxon>
        <taxon>Embryophyta</taxon>
        <taxon>Tracheophyta</taxon>
        <taxon>Spermatophyta</taxon>
        <taxon>Magnoliopsida</taxon>
        <taxon>Liliopsida</taxon>
        <taxon>Dioscoreales</taxon>
        <taxon>Dioscoreaceae</taxon>
        <taxon>Dioscorea</taxon>
    </lineage>
</organism>
<dbReference type="Proteomes" id="UP000827976">
    <property type="component" value="Chromosome 6"/>
</dbReference>
<name>A0ACB7VXP7_DIOAL</name>
<accession>A0ACB7VXP7</accession>